<feature type="transmembrane region" description="Helical" evidence="6">
    <location>
        <begin position="20"/>
        <end position="37"/>
    </location>
</feature>
<organism evidence="8">
    <name type="scientific">freshwater metagenome</name>
    <dbReference type="NCBI Taxonomy" id="449393"/>
    <lineage>
        <taxon>unclassified sequences</taxon>
        <taxon>metagenomes</taxon>
        <taxon>ecological metagenomes</taxon>
    </lineage>
</organism>
<dbReference type="GO" id="GO:0005886">
    <property type="term" value="C:plasma membrane"/>
    <property type="evidence" value="ECO:0007669"/>
    <property type="project" value="UniProtKB-SubCell"/>
</dbReference>
<evidence type="ECO:0000256" key="6">
    <source>
        <dbReference type="SAM" id="Phobius"/>
    </source>
</evidence>
<evidence type="ECO:0000256" key="5">
    <source>
        <dbReference type="ARBA" id="ARBA00023136"/>
    </source>
</evidence>
<protein>
    <submittedName>
        <fullName evidence="8">Unannotated protein</fullName>
    </submittedName>
</protein>
<keyword evidence="2" id="KW-1003">Cell membrane</keyword>
<evidence type="ECO:0000313" key="8">
    <source>
        <dbReference type="EMBL" id="CAB4632159.1"/>
    </source>
</evidence>
<evidence type="ECO:0000259" key="7">
    <source>
        <dbReference type="Pfam" id="PF00482"/>
    </source>
</evidence>
<keyword evidence="4 6" id="KW-1133">Transmembrane helix</keyword>
<dbReference type="InterPro" id="IPR018076">
    <property type="entry name" value="T2SS_GspF_dom"/>
</dbReference>
<dbReference type="AlphaFoldDB" id="A0A6J6J812"/>
<reference evidence="8" key="1">
    <citation type="submission" date="2020-05" db="EMBL/GenBank/DDBJ databases">
        <authorList>
            <person name="Chiriac C."/>
            <person name="Salcher M."/>
            <person name="Ghai R."/>
            <person name="Kavagutti S V."/>
        </authorList>
    </citation>
    <scope>NUCLEOTIDE SEQUENCE</scope>
</reference>
<evidence type="ECO:0000256" key="2">
    <source>
        <dbReference type="ARBA" id="ARBA00022475"/>
    </source>
</evidence>
<feature type="transmembrane region" description="Helical" evidence="6">
    <location>
        <begin position="223"/>
        <end position="242"/>
    </location>
</feature>
<dbReference type="EMBL" id="CAEZVN010000044">
    <property type="protein sequence ID" value="CAB4632159.1"/>
    <property type="molecule type" value="Genomic_DNA"/>
</dbReference>
<keyword evidence="5 6" id="KW-0472">Membrane</keyword>
<keyword evidence="3 6" id="KW-0812">Transmembrane</keyword>
<dbReference type="Pfam" id="PF00482">
    <property type="entry name" value="T2SSF"/>
    <property type="match status" value="1"/>
</dbReference>
<proteinExistence type="predicted"/>
<gene>
    <name evidence="8" type="ORF">UFOPK2001_00595</name>
</gene>
<accession>A0A6J6J812</accession>
<evidence type="ECO:0000256" key="3">
    <source>
        <dbReference type="ARBA" id="ARBA00022692"/>
    </source>
</evidence>
<feature type="domain" description="Type II secretion system protein GspF" evidence="7">
    <location>
        <begin position="80"/>
        <end position="205"/>
    </location>
</feature>
<comment type="subcellular location">
    <subcellularLocation>
        <location evidence="1">Cell membrane</location>
        <topology evidence="1">Multi-pass membrane protein</topology>
    </subcellularLocation>
</comment>
<dbReference type="PANTHER" id="PTHR35007:SF4">
    <property type="entry name" value="CONSERVED TRANSMEMBRANE PROTEIN-RELATED"/>
    <property type="match status" value="1"/>
</dbReference>
<evidence type="ECO:0000256" key="1">
    <source>
        <dbReference type="ARBA" id="ARBA00004651"/>
    </source>
</evidence>
<dbReference type="PANTHER" id="PTHR35007">
    <property type="entry name" value="INTEGRAL MEMBRANE PROTEIN-RELATED"/>
    <property type="match status" value="1"/>
</dbReference>
<name>A0A6J6J812_9ZZZZ</name>
<feature type="transmembrane region" description="Helical" evidence="6">
    <location>
        <begin position="43"/>
        <end position="61"/>
    </location>
</feature>
<evidence type="ECO:0000256" key="4">
    <source>
        <dbReference type="ARBA" id="ARBA00022989"/>
    </source>
</evidence>
<sequence length="252" mass="26532">MNWLRATLDGAGLANKSVSAALAFLLLVGFSVGFISYELTSIFALAVSVSVGAIGLLLDLLNSRAKSRQSNLAALWPEVLDSIISSISAGASVADSLMNLADEGPIALRPEFVVFRDDIERGETLVASLDALKAKLGNVHSDRLLELLRLVSEAGGGGLLDSLKNQSQLIRQELAFSGEIASKLGWITGTAKIAVGAPWLIVAMLATRPENARAYASSEGSMILFLGLAVSVFAFRLIQFLGGLSVSPRVFA</sequence>